<keyword evidence="2" id="KW-1185">Reference proteome</keyword>
<protein>
    <recommendedName>
        <fullName evidence="3">DUF4252 domain-containing protein</fullName>
    </recommendedName>
</protein>
<proteinExistence type="predicted"/>
<dbReference type="KEGG" id="bpor:BPO_1933"/>
<dbReference type="EMBL" id="CP136426">
    <property type="protein sequence ID" value="WOC52580.1"/>
    <property type="molecule type" value="Genomic_DNA"/>
</dbReference>
<evidence type="ECO:0000313" key="2">
    <source>
        <dbReference type="Proteomes" id="UP001432059"/>
    </source>
</evidence>
<organism evidence="1 2">
    <name type="scientific">Bergeyella porcorum</name>
    <dbReference type="NCBI Taxonomy" id="1735111"/>
    <lineage>
        <taxon>Bacteria</taxon>
        <taxon>Pseudomonadati</taxon>
        <taxon>Bacteroidota</taxon>
        <taxon>Flavobacteriia</taxon>
        <taxon>Flavobacteriales</taxon>
        <taxon>Weeksellaceae</taxon>
        <taxon>Bergeyella</taxon>
    </lineage>
</organism>
<sequence>MLQSCISTNPKAEYLEEEEMNGAQVINIKVPMWIAKPAMRKSLRQEGESPEMIALVNKISSIKIKTIQSENAEKIKKIATSTKKYQFEDWITVKNGGYLVNFSVKQKGDDIKQLLIAVNGDRELVFIDMKGNFTAEDISKAVQYSENKSIEKWIRFNEN</sequence>
<dbReference type="InterPro" id="IPR025348">
    <property type="entry name" value="DUF4252"/>
</dbReference>
<gene>
    <name evidence="1" type="ORF">BPO_1933</name>
</gene>
<evidence type="ECO:0008006" key="3">
    <source>
        <dbReference type="Google" id="ProtNLM"/>
    </source>
</evidence>
<accession>A0AAU0F713</accession>
<dbReference type="Pfam" id="PF14060">
    <property type="entry name" value="DUF4252"/>
    <property type="match status" value="1"/>
</dbReference>
<reference evidence="1" key="1">
    <citation type="submission" date="2023-10" db="EMBL/GenBank/DDBJ databases">
        <title>Characterization and whole genome sequencing of a novel strain of Bergeyella porcorum QD2021 isolated from pig.</title>
        <authorList>
            <person name="Liu G."/>
            <person name="Chen C."/>
            <person name="Han X."/>
        </authorList>
    </citation>
    <scope>NUCLEOTIDE SEQUENCE</scope>
    <source>
        <strain evidence="1">QD2021</strain>
    </source>
</reference>
<evidence type="ECO:0000313" key="1">
    <source>
        <dbReference type="EMBL" id="WOC52580.1"/>
    </source>
</evidence>
<name>A0AAU0F713_9FLAO</name>
<dbReference type="Proteomes" id="UP001432059">
    <property type="component" value="Chromosome"/>
</dbReference>
<dbReference type="AlphaFoldDB" id="A0AAU0F713"/>